<sequence>MHPIELRPISKQDFDLVRHIQVTDDQTLYSGTILQAFNSPETDLDFHAIFAEDRTVGFFKIDRGFGVKNDFARDGEIGLRGFMIDINQQGKGLGRTAACALRDYLPNLYPSAPSIALLVDMINPAAYACYAKAGFVDTGELLSKGLTGPQHIMRMSLSQTA</sequence>
<dbReference type="AlphaFoldDB" id="A0A6L6WKL3"/>
<reference evidence="2 3" key="1">
    <citation type="submission" date="2019-12" db="EMBL/GenBank/DDBJ databases">
        <authorList>
            <person name="Zhang Y.-J."/>
        </authorList>
    </citation>
    <scope>NUCLEOTIDE SEQUENCE [LARGE SCALE GENOMIC DNA]</scope>
    <source>
        <strain evidence="2 3">CY05</strain>
    </source>
</reference>
<dbReference type="GO" id="GO:0016747">
    <property type="term" value="F:acyltransferase activity, transferring groups other than amino-acyl groups"/>
    <property type="evidence" value="ECO:0007669"/>
    <property type="project" value="InterPro"/>
</dbReference>
<dbReference type="RefSeq" id="WP_157022524.1">
    <property type="nucleotide sequence ID" value="NZ_WQLV01000005.1"/>
</dbReference>
<comment type="caution">
    <text evidence="2">The sequence shown here is derived from an EMBL/GenBank/DDBJ whole genome shotgun (WGS) entry which is preliminary data.</text>
</comment>
<dbReference type="SUPFAM" id="SSF55729">
    <property type="entry name" value="Acyl-CoA N-acyltransferases (Nat)"/>
    <property type="match status" value="1"/>
</dbReference>
<keyword evidence="2" id="KW-0808">Transferase</keyword>
<dbReference type="EMBL" id="WQLV01000005">
    <property type="protein sequence ID" value="MVO16282.1"/>
    <property type="molecule type" value="Genomic_DNA"/>
</dbReference>
<organism evidence="2 3">
    <name type="scientific">Parasedimentitalea huanghaiensis</name>
    <dbReference type="NCBI Taxonomy" id="2682100"/>
    <lineage>
        <taxon>Bacteria</taxon>
        <taxon>Pseudomonadati</taxon>
        <taxon>Pseudomonadota</taxon>
        <taxon>Alphaproteobacteria</taxon>
        <taxon>Rhodobacterales</taxon>
        <taxon>Paracoccaceae</taxon>
        <taxon>Parasedimentitalea</taxon>
    </lineage>
</organism>
<gene>
    <name evidence="2" type="ORF">GO984_10720</name>
</gene>
<dbReference type="Pfam" id="PF00583">
    <property type="entry name" value="Acetyltransf_1"/>
    <property type="match status" value="1"/>
</dbReference>
<feature type="domain" description="N-acetyltransferase" evidence="1">
    <location>
        <begin position="4"/>
        <end position="158"/>
    </location>
</feature>
<evidence type="ECO:0000313" key="2">
    <source>
        <dbReference type="EMBL" id="MVO16282.1"/>
    </source>
</evidence>
<dbReference type="PROSITE" id="PS51186">
    <property type="entry name" value="GNAT"/>
    <property type="match status" value="1"/>
</dbReference>
<proteinExistence type="predicted"/>
<keyword evidence="3" id="KW-1185">Reference proteome</keyword>
<dbReference type="Proteomes" id="UP000478892">
    <property type="component" value="Unassembled WGS sequence"/>
</dbReference>
<dbReference type="InterPro" id="IPR000182">
    <property type="entry name" value="GNAT_dom"/>
</dbReference>
<protein>
    <submittedName>
        <fullName evidence="2">GNAT family N-acetyltransferase</fullName>
    </submittedName>
</protein>
<dbReference type="InterPro" id="IPR016181">
    <property type="entry name" value="Acyl_CoA_acyltransferase"/>
</dbReference>
<dbReference type="Gene3D" id="3.40.630.30">
    <property type="match status" value="1"/>
</dbReference>
<name>A0A6L6WKL3_9RHOB</name>
<evidence type="ECO:0000259" key="1">
    <source>
        <dbReference type="PROSITE" id="PS51186"/>
    </source>
</evidence>
<evidence type="ECO:0000313" key="3">
    <source>
        <dbReference type="Proteomes" id="UP000478892"/>
    </source>
</evidence>
<accession>A0A6L6WKL3</accession>